<sequence length="206" mass="23060">MSEHDRSSPIQDAASGSERGSNPQDIHEATQRATAAYQAPYHSHEEGRVPGVYIVAFHPGHTIAKHFAFLGREFDLTSLDERYFANMDDELFHAARRDPGVKFVEDDVTGERDGAYAQHAQPTDHQAEYHHYPHARVPGVYIIAFYPGHTVAKHFLFLGCEFDLTTLDQGYSANLDDDLFSAVRRDPGVEYIEDNCRGLRVGAGEV</sequence>
<evidence type="ECO:0000313" key="2">
    <source>
        <dbReference type="Proteomes" id="UP001281147"/>
    </source>
</evidence>
<keyword evidence="2" id="KW-1185">Reference proteome</keyword>
<reference evidence="1" key="1">
    <citation type="submission" date="2023-07" db="EMBL/GenBank/DDBJ databases">
        <title>Black Yeasts Isolated from many extreme environments.</title>
        <authorList>
            <person name="Coleine C."/>
            <person name="Stajich J.E."/>
            <person name="Selbmann L."/>
        </authorList>
    </citation>
    <scope>NUCLEOTIDE SEQUENCE</scope>
    <source>
        <strain evidence="1">CCFEE 5714</strain>
    </source>
</reference>
<accession>A0ACC3MRX4</accession>
<comment type="caution">
    <text evidence="1">The sequence shown here is derived from an EMBL/GenBank/DDBJ whole genome shotgun (WGS) entry which is preliminary data.</text>
</comment>
<protein>
    <submittedName>
        <fullName evidence="1">Uncharacterized protein</fullName>
    </submittedName>
</protein>
<gene>
    <name evidence="1" type="ORF">LTR37_015056</name>
</gene>
<dbReference type="EMBL" id="JAUTXU010000164">
    <property type="protein sequence ID" value="KAK3702224.1"/>
    <property type="molecule type" value="Genomic_DNA"/>
</dbReference>
<name>A0ACC3MRX4_9PEZI</name>
<proteinExistence type="predicted"/>
<dbReference type="Proteomes" id="UP001281147">
    <property type="component" value="Unassembled WGS sequence"/>
</dbReference>
<organism evidence="1 2">
    <name type="scientific">Vermiconidia calcicola</name>
    <dbReference type="NCBI Taxonomy" id="1690605"/>
    <lineage>
        <taxon>Eukaryota</taxon>
        <taxon>Fungi</taxon>
        <taxon>Dikarya</taxon>
        <taxon>Ascomycota</taxon>
        <taxon>Pezizomycotina</taxon>
        <taxon>Dothideomycetes</taxon>
        <taxon>Dothideomycetidae</taxon>
        <taxon>Mycosphaerellales</taxon>
        <taxon>Extremaceae</taxon>
        <taxon>Vermiconidia</taxon>
    </lineage>
</organism>
<evidence type="ECO:0000313" key="1">
    <source>
        <dbReference type="EMBL" id="KAK3702224.1"/>
    </source>
</evidence>